<dbReference type="Gene3D" id="3.40.462.20">
    <property type="match status" value="1"/>
</dbReference>
<feature type="domain" description="FAD-binding PCMH-type" evidence="6">
    <location>
        <begin position="47"/>
        <end position="217"/>
    </location>
</feature>
<protein>
    <submittedName>
        <fullName evidence="7">FAD-binding oxidoreductase</fullName>
    </submittedName>
</protein>
<dbReference type="PANTHER" id="PTHR42973:SF39">
    <property type="entry name" value="FAD-BINDING PCMH-TYPE DOMAIN-CONTAINING PROTEIN"/>
    <property type="match status" value="1"/>
</dbReference>
<dbReference type="EMBL" id="JAAGOB010000003">
    <property type="protein sequence ID" value="NED95173.1"/>
    <property type="molecule type" value="Genomic_DNA"/>
</dbReference>
<dbReference type="InterPro" id="IPR016166">
    <property type="entry name" value="FAD-bd_PCMH"/>
</dbReference>
<dbReference type="PROSITE" id="PS51387">
    <property type="entry name" value="FAD_PCMH"/>
    <property type="match status" value="1"/>
</dbReference>
<dbReference type="PROSITE" id="PS00862">
    <property type="entry name" value="OX2_COVAL_FAD"/>
    <property type="match status" value="1"/>
</dbReference>
<proteinExistence type="inferred from homology"/>
<evidence type="ECO:0000256" key="2">
    <source>
        <dbReference type="ARBA" id="ARBA00005466"/>
    </source>
</evidence>
<dbReference type="RefSeq" id="WP_163817608.1">
    <property type="nucleotide sequence ID" value="NZ_JAAGOB010000003.1"/>
</dbReference>
<comment type="caution">
    <text evidence="7">The sequence shown here is derived from an EMBL/GenBank/DDBJ whole genome shotgun (WGS) entry which is preliminary data.</text>
</comment>
<accession>A0A6N9YJK3</accession>
<dbReference type="InterPro" id="IPR006094">
    <property type="entry name" value="Oxid_FAD_bind_N"/>
</dbReference>
<keyword evidence="8" id="KW-1185">Reference proteome</keyword>
<dbReference type="InterPro" id="IPR050416">
    <property type="entry name" value="FAD-linked_Oxidoreductase"/>
</dbReference>
<dbReference type="InterPro" id="IPR006093">
    <property type="entry name" value="Oxy_OxRdtase_FAD_BS"/>
</dbReference>
<dbReference type="GO" id="GO:0016491">
    <property type="term" value="F:oxidoreductase activity"/>
    <property type="evidence" value="ECO:0007669"/>
    <property type="project" value="UniProtKB-KW"/>
</dbReference>
<evidence type="ECO:0000313" key="7">
    <source>
        <dbReference type="EMBL" id="NED95173.1"/>
    </source>
</evidence>
<dbReference type="InterPro" id="IPR036318">
    <property type="entry name" value="FAD-bd_PCMH-like_sf"/>
</dbReference>
<dbReference type="PANTHER" id="PTHR42973">
    <property type="entry name" value="BINDING OXIDOREDUCTASE, PUTATIVE (AFU_ORTHOLOGUE AFUA_1G17690)-RELATED"/>
    <property type="match status" value="1"/>
</dbReference>
<comment type="similarity">
    <text evidence="2">Belongs to the oxygen-dependent FAD-linked oxidoreductase family.</text>
</comment>
<reference evidence="7 8" key="1">
    <citation type="submission" date="2020-02" db="EMBL/GenBank/DDBJ databases">
        <authorList>
            <person name="Li X.-J."/>
            <person name="Feng X.-M."/>
        </authorList>
    </citation>
    <scope>NUCLEOTIDE SEQUENCE [LARGE SCALE GENOMIC DNA]</scope>
    <source>
        <strain evidence="7 8">CGMCC 4.7225</strain>
    </source>
</reference>
<keyword evidence="5" id="KW-0560">Oxidoreductase</keyword>
<dbReference type="InterPro" id="IPR016167">
    <property type="entry name" value="FAD-bd_PCMH_sub1"/>
</dbReference>
<evidence type="ECO:0000256" key="4">
    <source>
        <dbReference type="ARBA" id="ARBA00022827"/>
    </source>
</evidence>
<dbReference type="Gene3D" id="3.30.465.10">
    <property type="match status" value="1"/>
</dbReference>
<dbReference type="Pfam" id="PF01565">
    <property type="entry name" value="FAD_binding_4"/>
    <property type="match status" value="1"/>
</dbReference>
<evidence type="ECO:0000256" key="5">
    <source>
        <dbReference type="ARBA" id="ARBA00023002"/>
    </source>
</evidence>
<name>A0A6N9YJK3_9ACTN</name>
<dbReference type="GO" id="GO:0071949">
    <property type="term" value="F:FAD binding"/>
    <property type="evidence" value="ECO:0007669"/>
    <property type="project" value="InterPro"/>
</dbReference>
<comment type="cofactor">
    <cofactor evidence="1">
        <name>FAD</name>
        <dbReference type="ChEBI" id="CHEBI:57692"/>
    </cofactor>
</comment>
<gene>
    <name evidence="7" type="ORF">G1H11_07575</name>
</gene>
<evidence type="ECO:0000259" key="6">
    <source>
        <dbReference type="PROSITE" id="PS51387"/>
    </source>
</evidence>
<dbReference type="SUPFAM" id="SSF56176">
    <property type="entry name" value="FAD-binding/transporter-associated domain-like"/>
    <property type="match status" value="1"/>
</dbReference>
<sequence length="468" mass="50092">MTTVENTPTTPAATDMIGDLRDAVAGEVITPEDTRYDEARRVWNGVIDRHPAVIVRCINTDDVAAAVRIAGVYRPEISVRGGGHQVAGSAVCDDGLVIDLSLMNSVTVDPAACTARVEGGARWADVDRATQAHGLVTTGGEVSITGVAGLTLGGGMGQLQRAYGLACDNVISMEIVTADGELRDVSATENPDLFWAAKGAGRGLGVVTSFTFGLRPFGPDAAITQVIYPYEEAESVLRKWRDAVHSAPETVSPEAGLWSIPPDPSIPAELHGIKMCLAAALYAGDPADSAAALAPYSQLGTPMIDQSGIVPYVEVQSALDPMVPDGRRYYFKSHFMNELSDEAIATFIAFDQKRPTPLALTIIRTLGGAIDRVSPDESAYPHRGARFNFSIDCIWDDPADDERVVTWAREFFQAMRPFATGGVYMNFAGFEGENDVPREATHGRDARVEQVLRTYDPTGLFASAAARV</sequence>
<keyword evidence="3" id="KW-0285">Flavoprotein</keyword>
<keyword evidence="4" id="KW-0274">FAD</keyword>
<organism evidence="7 8">
    <name type="scientific">Phytoactinopolyspora alkaliphila</name>
    <dbReference type="NCBI Taxonomy" id="1783498"/>
    <lineage>
        <taxon>Bacteria</taxon>
        <taxon>Bacillati</taxon>
        <taxon>Actinomycetota</taxon>
        <taxon>Actinomycetes</taxon>
        <taxon>Jiangellales</taxon>
        <taxon>Jiangellaceae</taxon>
        <taxon>Phytoactinopolyspora</taxon>
    </lineage>
</organism>
<dbReference type="Gene3D" id="3.30.43.10">
    <property type="entry name" value="Uridine Diphospho-n-acetylenolpyruvylglucosamine Reductase, domain 2"/>
    <property type="match status" value="1"/>
</dbReference>
<dbReference type="InterPro" id="IPR016169">
    <property type="entry name" value="FAD-bd_PCMH_sub2"/>
</dbReference>
<evidence type="ECO:0000256" key="3">
    <source>
        <dbReference type="ARBA" id="ARBA00022630"/>
    </source>
</evidence>
<evidence type="ECO:0000313" key="8">
    <source>
        <dbReference type="Proteomes" id="UP000469185"/>
    </source>
</evidence>
<dbReference type="Proteomes" id="UP000469185">
    <property type="component" value="Unassembled WGS sequence"/>
</dbReference>
<evidence type="ECO:0000256" key="1">
    <source>
        <dbReference type="ARBA" id="ARBA00001974"/>
    </source>
</evidence>
<dbReference type="AlphaFoldDB" id="A0A6N9YJK3"/>